<comment type="caution">
    <text evidence="4">The sequence shown here is derived from an EMBL/GenBank/DDBJ whole genome shotgun (WGS) entry which is preliminary data.</text>
</comment>
<dbReference type="Pfam" id="PF00534">
    <property type="entry name" value="Glycos_transf_1"/>
    <property type="match status" value="1"/>
</dbReference>
<feature type="domain" description="Glycosyl transferase family 1" evidence="3">
    <location>
        <begin position="191"/>
        <end position="345"/>
    </location>
</feature>
<reference evidence="4 5" key="1">
    <citation type="submission" date="2019-03" db="EMBL/GenBank/DDBJ databases">
        <title>Sequencing the genomes of 1000 actinobacteria strains.</title>
        <authorList>
            <person name="Klenk H.-P."/>
        </authorList>
    </citation>
    <scope>NUCLEOTIDE SEQUENCE [LARGE SCALE GENOMIC DNA]</scope>
    <source>
        <strain evidence="4 5">DSM 44969</strain>
    </source>
</reference>
<evidence type="ECO:0000259" key="3">
    <source>
        <dbReference type="Pfam" id="PF00534"/>
    </source>
</evidence>
<name>A0A4R1HWQ3_PSEEN</name>
<proteinExistence type="predicted"/>
<dbReference type="AlphaFoldDB" id="A0A4R1HWQ3"/>
<keyword evidence="1" id="KW-0328">Glycosyltransferase</keyword>
<organism evidence="4 5">
    <name type="scientific">Pseudonocardia endophytica</name>
    <dbReference type="NCBI Taxonomy" id="401976"/>
    <lineage>
        <taxon>Bacteria</taxon>
        <taxon>Bacillati</taxon>
        <taxon>Actinomycetota</taxon>
        <taxon>Actinomycetes</taxon>
        <taxon>Pseudonocardiales</taxon>
        <taxon>Pseudonocardiaceae</taxon>
        <taxon>Pseudonocardia</taxon>
    </lineage>
</organism>
<dbReference type="CDD" id="cd03801">
    <property type="entry name" value="GT4_PimA-like"/>
    <property type="match status" value="1"/>
</dbReference>
<dbReference type="Proteomes" id="UP000295560">
    <property type="component" value="Unassembled WGS sequence"/>
</dbReference>
<dbReference type="PANTHER" id="PTHR12526">
    <property type="entry name" value="GLYCOSYLTRANSFERASE"/>
    <property type="match status" value="1"/>
</dbReference>
<keyword evidence="2 4" id="KW-0808">Transferase</keyword>
<dbReference type="PANTHER" id="PTHR12526:SF510">
    <property type="entry name" value="D-INOSITOL 3-PHOSPHATE GLYCOSYLTRANSFERASE"/>
    <property type="match status" value="1"/>
</dbReference>
<dbReference type="GO" id="GO:0016757">
    <property type="term" value="F:glycosyltransferase activity"/>
    <property type="evidence" value="ECO:0007669"/>
    <property type="project" value="UniProtKB-KW"/>
</dbReference>
<dbReference type="EMBL" id="SMFZ01000001">
    <property type="protein sequence ID" value="TCK25901.1"/>
    <property type="molecule type" value="Genomic_DNA"/>
</dbReference>
<dbReference type="InterPro" id="IPR001296">
    <property type="entry name" value="Glyco_trans_1"/>
</dbReference>
<evidence type="ECO:0000256" key="2">
    <source>
        <dbReference type="ARBA" id="ARBA00022679"/>
    </source>
</evidence>
<protein>
    <submittedName>
        <fullName evidence="4">Glycosyltransferase involved in cell wall biosynthesis</fullName>
    </submittedName>
</protein>
<dbReference type="SUPFAM" id="SSF53756">
    <property type="entry name" value="UDP-Glycosyltransferase/glycogen phosphorylase"/>
    <property type="match status" value="1"/>
</dbReference>
<dbReference type="RefSeq" id="WP_243653351.1">
    <property type="nucleotide sequence ID" value="NZ_SMFZ01000001.1"/>
</dbReference>
<evidence type="ECO:0000313" key="4">
    <source>
        <dbReference type="EMBL" id="TCK25901.1"/>
    </source>
</evidence>
<gene>
    <name evidence="4" type="ORF">EV378_1728</name>
</gene>
<evidence type="ECO:0000313" key="5">
    <source>
        <dbReference type="Proteomes" id="UP000295560"/>
    </source>
</evidence>
<sequence>MSAVRTDRVSVPLRLARGVVHAVLPSGVDDPSAPSGGNVYGRRLCAALPGVGRAVAELLVEGDWPDPDAAARDRLADALASVADGADVLVDGLVACGVPDVVVPECRRLRIVVVVHLPLGDEHGLDAETAAWRSDREHAVLRAAHAVVVTSSWAAGRVTALHELPIGRVHVAPPGVDPAPLAPVRADGSSLLALGAHTRTKGHDVLVDALGALTDLRWTARISGPWRDPGYAVALREAAGRLGDRVRVTGAITGDELDDVWSDTDLLVLPSRTETYGMVVTEALARGIPVLASATGGVPETLGRAPGGGVPGLLVPPDDAVALAEVLRHWLTDANLRATARQAAHARRSRLDGWDVTARLLDGVLS</sequence>
<dbReference type="Gene3D" id="3.40.50.2000">
    <property type="entry name" value="Glycogen Phosphorylase B"/>
    <property type="match status" value="2"/>
</dbReference>
<keyword evidence="5" id="KW-1185">Reference proteome</keyword>
<evidence type="ECO:0000256" key="1">
    <source>
        <dbReference type="ARBA" id="ARBA00022676"/>
    </source>
</evidence>
<accession>A0A4R1HWQ3</accession>